<protein>
    <submittedName>
        <fullName evidence="1">Uncharacterized protein</fullName>
    </submittedName>
</protein>
<accession>A0A0E9Q147</accession>
<sequence>MCEKVFTGSVIIIRDMHISVCLPKHFLALFFYCTPIRSHT</sequence>
<proteinExistence type="predicted"/>
<name>A0A0E9Q147_ANGAN</name>
<reference evidence="1" key="1">
    <citation type="submission" date="2014-11" db="EMBL/GenBank/DDBJ databases">
        <authorList>
            <person name="Amaro Gonzalez C."/>
        </authorList>
    </citation>
    <scope>NUCLEOTIDE SEQUENCE</scope>
</reference>
<evidence type="ECO:0000313" key="1">
    <source>
        <dbReference type="EMBL" id="JAH10474.1"/>
    </source>
</evidence>
<dbReference type="EMBL" id="GBXM01098103">
    <property type="protein sequence ID" value="JAH10474.1"/>
    <property type="molecule type" value="Transcribed_RNA"/>
</dbReference>
<reference evidence="1" key="2">
    <citation type="journal article" date="2015" name="Fish Shellfish Immunol.">
        <title>Early steps in the European eel (Anguilla anguilla)-Vibrio vulnificus interaction in the gills: Role of the RtxA13 toxin.</title>
        <authorList>
            <person name="Callol A."/>
            <person name="Pajuelo D."/>
            <person name="Ebbesson L."/>
            <person name="Teles M."/>
            <person name="MacKenzie S."/>
            <person name="Amaro C."/>
        </authorList>
    </citation>
    <scope>NUCLEOTIDE SEQUENCE</scope>
</reference>
<dbReference type="AlphaFoldDB" id="A0A0E9Q147"/>
<organism evidence="1">
    <name type="scientific">Anguilla anguilla</name>
    <name type="common">European freshwater eel</name>
    <name type="synonym">Muraena anguilla</name>
    <dbReference type="NCBI Taxonomy" id="7936"/>
    <lineage>
        <taxon>Eukaryota</taxon>
        <taxon>Metazoa</taxon>
        <taxon>Chordata</taxon>
        <taxon>Craniata</taxon>
        <taxon>Vertebrata</taxon>
        <taxon>Euteleostomi</taxon>
        <taxon>Actinopterygii</taxon>
        <taxon>Neopterygii</taxon>
        <taxon>Teleostei</taxon>
        <taxon>Anguilliformes</taxon>
        <taxon>Anguillidae</taxon>
        <taxon>Anguilla</taxon>
    </lineage>
</organism>